<keyword evidence="2" id="KW-1185">Reference proteome</keyword>
<dbReference type="Proteomes" id="UP000275368">
    <property type="component" value="Chromosome"/>
</dbReference>
<protein>
    <submittedName>
        <fullName evidence="1">Uncharacterized protein</fullName>
    </submittedName>
</protein>
<dbReference type="KEGG" id="pbk:Back11_01240"/>
<proteinExistence type="predicted"/>
<reference evidence="1 2" key="1">
    <citation type="submission" date="2018-11" db="EMBL/GenBank/DDBJ databases">
        <title>Complete genome sequence of Paenibacillus baekrokdamisoli strain KCTC 33723.</title>
        <authorList>
            <person name="Kang S.W."/>
            <person name="Lee K.C."/>
            <person name="Kim K.K."/>
            <person name="Kim J.S."/>
            <person name="Kim D.S."/>
            <person name="Ko S.H."/>
            <person name="Yang S.H."/>
            <person name="Lee J.S."/>
        </authorList>
    </citation>
    <scope>NUCLEOTIDE SEQUENCE [LARGE SCALE GENOMIC DNA]</scope>
    <source>
        <strain evidence="1 2">KCTC 33723</strain>
    </source>
</reference>
<dbReference type="EMBL" id="AP019308">
    <property type="protein sequence ID" value="BBH18779.1"/>
    <property type="molecule type" value="Genomic_DNA"/>
</dbReference>
<sequence length="98" mass="11107">MPIRVFIEYYYFIPEWYYIASGDFNHVNYSYSGDYTGYDPGNPYNNPSSFVYATTQTTQSTSITGGMATTTNYNSQGQVTAISNRASNGERKVISYRI</sequence>
<name>A0A3G9J6X3_9BACL</name>
<evidence type="ECO:0000313" key="2">
    <source>
        <dbReference type="Proteomes" id="UP000275368"/>
    </source>
</evidence>
<organism evidence="1 2">
    <name type="scientific">Paenibacillus baekrokdamisoli</name>
    <dbReference type="NCBI Taxonomy" id="1712516"/>
    <lineage>
        <taxon>Bacteria</taxon>
        <taxon>Bacillati</taxon>
        <taxon>Bacillota</taxon>
        <taxon>Bacilli</taxon>
        <taxon>Bacillales</taxon>
        <taxon>Paenibacillaceae</taxon>
        <taxon>Paenibacillus</taxon>
    </lineage>
</organism>
<dbReference type="RefSeq" id="WP_125653230.1">
    <property type="nucleotide sequence ID" value="NZ_AP019308.1"/>
</dbReference>
<dbReference type="AlphaFoldDB" id="A0A3G9J6X3"/>
<accession>A0A3G9J6X3</accession>
<evidence type="ECO:0000313" key="1">
    <source>
        <dbReference type="EMBL" id="BBH18779.1"/>
    </source>
</evidence>
<gene>
    <name evidence="1" type="ORF">Back11_01240</name>
</gene>